<dbReference type="EMBL" id="CP133217">
    <property type="protein sequence ID" value="WML88052.1"/>
    <property type="molecule type" value="Genomic_DNA"/>
</dbReference>
<sequence length="87" mass="9297">MKMLAILAFCLGTLCACTPPAGSEQAMIRATVAGTTAQPDPVEMQIRVLEKAGKLKVLAVRESFPPQFELEGSAQALAEVRALEQPR</sequence>
<dbReference type="Proteomes" id="UP001229862">
    <property type="component" value="Chromosome"/>
</dbReference>
<evidence type="ECO:0000313" key="3">
    <source>
        <dbReference type="EMBL" id="WML88052.1"/>
    </source>
</evidence>
<dbReference type="AlphaFoldDB" id="A0AA51MT96"/>
<organism evidence="3">
    <name type="scientific">Thiothrix subterranea</name>
    <dbReference type="NCBI Taxonomy" id="2735563"/>
    <lineage>
        <taxon>Bacteria</taxon>
        <taxon>Pseudomonadati</taxon>
        <taxon>Pseudomonadota</taxon>
        <taxon>Gammaproteobacteria</taxon>
        <taxon>Thiotrichales</taxon>
        <taxon>Thiotrichaceae</taxon>
        <taxon>Thiothrix</taxon>
    </lineage>
</organism>
<accession>A0AA51MT96</accession>
<proteinExistence type="predicted"/>
<evidence type="ECO:0000313" key="4">
    <source>
        <dbReference type="Proteomes" id="UP001223336"/>
    </source>
</evidence>
<dbReference type="EMBL" id="JAVFKN010000001">
    <property type="protein sequence ID" value="MDQ5767086.1"/>
    <property type="molecule type" value="Genomic_DNA"/>
</dbReference>
<dbReference type="Proteomes" id="UP001223336">
    <property type="component" value="Unassembled WGS sequence"/>
</dbReference>
<keyword evidence="4" id="KW-1185">Reference proteome</keyword>
<feature type="chain" id="PRO_5041385349" evidence="1">
    <location>
        <begin position="22"/>
        <end position="87"/>
    </location>
</feature>
<dbReference type="RefSeq" id="WP_308133317.1">
    <property type="nucleotide sequence ID" value="NZ_CP133197.1"/>
</dbReference>
<gene>
    <name evidence="2" type="ORF">RCC75_00995</name>
    <name evidence="3" type="ORF">RCG00_06685</name>
</gene>
<feature type="signal peptide" evidence="1">
    <location>
        <begin position="1"/>
        <end position="21"/>
    </location>
</feature>
<keyword evidence="1" id="KW-0732">Signal</keyword>
<name>A0AA51MT96_9GAMM</name>
<evidence type="ECO:0000256" key="1">
    <source>
        <dbReference type="SAM" id="SignalP"/>
    </source>
</evidence>
<evidence type="ECO:0000313" key="2">
    <source>
        <dbReference type="EMBL" id="MDQ5767086.1"/>
    </source>
</evidence>
<dbReference type="PROSITE" id="PS51257">
    <property type="entry name" value="PROKAR_LIPOPROTEIN"/>
    <property type="match status" value="1"/>
</dbReference>
<reference evidence="3 4" key="1">
    <citation type="submission" date="2023-08" db="EMBL/GenBank/DDBJ databases">
        <title>New molecular markers tilS and rpoB for phylogenetic and monitoring studies of the genus Thiothrix biodiversity.</title>
        <authorList>
            <person name="Ravin N.V."/>
            <person name="Smolyakov D."/>
            <person name="Markov N.D."/>
            <person name="Beletsky A.V."/>
            <person name="Mardanov A.V."/>
            <person name="Rudenko T.S."/>
            <person name="Grabovich M.Y."/>
        </authorList>
    </citation>
    <scope>NUCLEOTIDE SEQUENCE</scope>
    <source>
        <strain evidence="3">DNT52</strain>
        <strain evidence="2 4">H33</strain>
    </source>
</reference>
<protein>
    <submittedName>
        <fullName evidence="3">Uncharacterized protein</fullName>
    </submittedName>
</protein>